<gene>
    <name evidence="1" type="ORF">WUBG_09043</name>
</gene>
<comment type="caution">
    <text evidence="1">The sequence shown here is derived from an EMBL/GenBank/DDBJ whole genome shotgun (WGS) entry which is preliminary data.</text>
</comment>
<proteinExistence type="predicted"/>
<reference evidence="2" key="1">
    <citation type="submission" date="2012-08" db="EMBL/GenBank/DDBJ databases">
        <title>The Genome Sequence of Wuchereria bancrofti.</title>
        <authorList>
            <person name="Nutman T.B."/>
            <person name="Fink D.L."/>
            <person name="Russ C."/>
            <person name="Young S."/>
            <person name="Zeng Q."/>
            <person name="Koehrsen M."/>
            <person name="Alvarado L."/>
            <person name="Berlin A."/>
            <person name="Chapman S.B."/>
            <person name="Chen Z."/>
            <person name="Freedman E."/>
            <person name="Gellesch M."/>
            <person name="Goldberg J."/>
            <person name="Griggs A."/>
            <person name="Gujja S."/>
            <person name="Heilman E.R."/>
            <person name="Heiman D."/>
            <person name="Hepburn T."/>
            <person name="Howarth C."/>
            <person name="Jen D."/>
            <person name="Larson L."/>
            <person name="Lewis B."/>
            <person name="Mehta T."/>
            <person name="Park D."/>
            <person name="Pearson M."/>
            <person name="Roberts A."/>
            <person name="Saif S."/>
            <person name="Shea T."/>
            <person name="Shenoy N."/>
            <person name="Sisk P."/>
            <person name="Stolte C."/>
            <person name="Sykes S."/>
            <person name="Walk T."/>
            <person name="White J."/>
            <person name="Yandava C."/>
            <person name="Haas B."/>
            <person name="Henn M.R."/>
            <person name="Nusbaum C."/>
            <person name="Birren B."/>
        </authorList>
    </citation>
    <scope>NUCLEOTIDE SEQUENCE [LARGE SCALE GENOMIC DNA]</scope>
    <source>
        <strain evidence="2">NA</strain>
    </source>
</reference>
<dbReference type="EMBL" id="ADBV01004877">
    <property type="protein sequence ID" value="EJW80045.1"/>
    <property type="molecule type" value="Genomic_DNA"/>
</dbReference>
<accession>J9AZN9</accession>
<protein>
    <submittedName>
        <fullName evidence="1">Uncharacterized protein</fullName>
    </submittedName>
</protein>
<name>J9AZN9_WUCBA</name>
<organism evidence="1 2">
    <name type="scientific">Wuchereria bancrofti</name>
    <dbReference type="NCBI Taxonomy" id="6293"/>
    <lineage>
        <taxon>Eukaryota</taxon>
        <taxon>Metazoa</taxon>
        <taxon>Ecdysozoa</taxon>
        <taxon>Nematoda</taxon>
        <taxon>Chromadorea</taxon>
        <taxon>Rhabditida</taxon>
        <taxon>Spirurina</taxon>
        <taxon>Spiruromorpha</taxon>
        <taxon>Filarioidea</taxon>
        <taxon>Onchocercidae</taxon>
        <taxon>Wuchereria</taxon>
    </lineage>
</organism>
<evidence type="ECO:0000313" key="1">
    <source>
        <dbReference type="EMBL" id="EJW80045.1"/>
    </source>
</evidence>
<dbReference type="Proteomes" id="UP000004810">
    <property type="component" value="Unassembled WGS sequence"/>
</dbReference>
<sequence>MAVRNVYTLRDERLMWEHIFKRLQEGDEAAYQPKGLKLWKAFEVTQKTNKTASSLATQ</sequence>
<dbReference type="AlphaFoldDB" id="J9AZN9"/>
<evidence type="ECO:0000313" key="2">
    <source>
        <dbReference type="Proteomes" id="UP000004810"/>
    </source>
</evidence>